<dbReference type="Gene3D" id="3.40.190.10">
    <property type="entry name" value="Periplasmic binding protein-like II"/>
    <property type="match status" value="2"/>
</dbReference>
<evidence type="ECO:0000256" key="2">
    <source>
        <dbReference type="SAM" id="SignalP"/>
    </source>
</evidence>
<dbReference type="InterPro" id="IPR015168">
    <property type="entry name" value="SsuA/THI5"/>
</dbReference>
<dbReference type="EMBL" id="DVKS01000194">
    <property type="protein sequence ID" value="HIT42737.1"/>
    <property type="molecule type" value="Genomic_DNA"/>
</dbReference>
<feature type="region of interest" description="Disordered" evidence="1">
    <location>
        <begin position="22"/>
        <end position="79"/>
    </location>
</feature>
<evidence type="ECO:0000313" key="4">
    <source>
        <dbReference type="EMBL" id="HIT42737.1"/>
    </source>
</evidence>
<protein>
    <submittedName>
        <fullName evidence="4">ABC transporter substrate-binding protein</fullName>
    </submittedName>
</protein>
<dbReference type="Pfam" id="PF09084">
    <property type="entry name" value="NMT1"/>
    <property type="match status" value="1"/>
</dbReference>
<organism evidence="4 5">
    <name type="scientific">Candidatus Caccovicinus merdipullorum</name>
    <dbReference type="NCBI Taxonomy" id="2840724"/>
    <lineage>
        <taxon>Bacteria</taxon>
        <taxon>Bacillati</taxon>
        <taxon>Bacillota</taxon>
        <taxon>Clostridia</taxon>
        <taxon>Eubacteriales</taxon>
        <taxon>Candidatus Caccovicinus</taxon>
    </lineage>
</organism>
<accession>A0A9D1GKC0</accession>
<evidence type="ECO:0000259" key="3">
    <source>
        <dbReference type="Pfam" id="PF09084"/>
    </source>
</evidence>
<evidence type="ECO:0000256" key="1">
    <source>
        <dbReference type="SAM" id="MobiDB-lite"/>
    </source>
</evidence>
<comment type="caution">
    <text evidence="4">The sequence shown here is derived from an EMBL/GenBank/DDBJ whole genome shotgun (WGS) entry which is preliminary data.</text>
</comment>
<gene>
    <name evidence="4" type="ORF">IAB60_11700</name>
</gene>
<name>A0A9D1GKC0_9FIRM</name>
<dbReference type="InterPro" id="IPR027024">
    <property type="entry name" value="UCP027386_ABC_sbc_TM0202"/>
</dbReference>
<reference evidence="4" key="2">
    <citation type="journal article" date="2021" name="PeerJ">
        <title>Extensive microbial diversity within the chicken gut microbiome revealed by metagenomics and culture.</title>
        <authorList>
            <person name="Gilroy R."/>
            <person name="Ravi A."/>
            <person name="Getino M."/>
            <person name="Pursley I."/>
            <person name="Horton D.L."/>
            <person name="Alikhan N.F."/>
            <person name="Baker D."/>
            <person name="Gharbi K."/>
            <person name="Hall N."/>
            <person name="Watson M."/>
            <person name="Adriaenssens E.M."/>
            <person name="Foster-Nyarko E."/>
            <person name="Jarju S."/>
            <person name="Secka A."/>
            <person name="Antonio M."/>
            <person name="Oren A."/>
            <person name="Chaudhuri R.R."/>
            <person name="La Ragione R."/>
            <person name="Hildebrand F."/>
            <person name="Pallen M.J."/>
        </authorList>
    </citation>
    <scope>NUCLEOTIDE SEQUENCE</scope>
    <source>
        <strain evidence="4">CHK123-3438</strain>
    </source>
</reference>
<dbReference type="PROSITE" id="PS51257">
    <property type="entry name" value="PROKAR_LIPOPROTEIN"/>
    <property type="match status" value="1"/>
</dbReference>
<dbReference type="SUPFAM" id="SSF53850">
    <property type="entry name" value="Periplasmic binding protein-like II"/>
    <property type="match status" value="1"/>
</dbReference>
<dbReference type="AlphaFoldDB" id="A0A9D1GKC0"/>
<keyword evidence="2" id="KW-0732">Signal</keyword>
<feature type="compositionally biased region" description="Low complexity" evidence="1">
    <location>
        <begin position="23"/>
        <end position="66"/>
    </location>
</feature>
<dbReference type="Proteomes" id="UP000886860">
    <property type="component" value="Unassembled WGS sequence"/>
</dbReference>
<sequence length="379" mass="39858">MKKTLSYLLAGVMATMMLGGCGASSSGSSSAAETTAETAAETEAASSETNAPETEAETENPAAETEGQGEDSAEAVSVRVGSLKGPTSMGLVYLMDMDEKGTASNDYEFTMVTAADELLPQVINGNLDIALVPANVASTLYNKTQGQISVIDINTLGVLYAVSGDSSIKSFSDLKGKTVYMTGKGTTPDYVFRYLLNANGMADGDLTLEYKSEAAEVAALLKEQPDAVGILPQPFVTVACTQNENLGIVLDLTKEWDAIQTESGSQLVTGVTVVRNEFLSQHPEAVDSFLTEHAESVAYVNENPAQAAELVVKTGIIEKAPIAEKALPYCNITCITGSEMQAALSGYLEVLFDQDPASVGGALPGDDFYYAEKAILLQE</sequence>
<feature type="chain" id="PRO_5038800225" evidence="2">
    <location>
        <begin position="32"/>
        <end position="379"/>
    </location>
</feature>
<dbReference type="PANTHER" id="PTHR30024">
    <property type="entry name" value="ALIPHATIC SULFONATES-BINDING PROTEIN-RELATED"/>
    <property type="match status" value="1"/>
</dbReference>
<feature type="domain" description="SsuA/THI5-like" evidence="3">
    <location>
        <begin position="149"/>
        <end position="307"/>
    </location>
</feature>
<dbReference type="PIRSF" id="PIRSF027386">
    <property type="entry name" value="UCP027386_ABC_sbc_TM0202"/>
    <property type="match status" value="1"/>
</dbReference>
<dbReference type="PANTHER" id="PTHR30024:SF46">
    <property type="entry name" value="ABC TRANSPORTER, SUBSTRATE-BINDING LIPOPROTEIN"/>
    <property type="match status" value="1"/>
</dbReference>
<feature type="signal peptide" evidence="2">
    <location>
        <begin position="1"/>
        <end position="31"/>
    </location>
</feature>
<evidence type="ECO:0000313" key="5">
    <source>
        <dbReference type="Proteomes" id="UP000886860"/>
    </source>
</evidence>
<proteinExistence type="predicted"/>
<reference evidence="4" key="1">
    <citation type="submission" date="2020-10" db="EMBL/GenBank/DDBJ databases">
        <authorList>
            <person name="Gilroy R."/>
        </authorList>
    </citation>
    <scope>NUCLEOTIDE SEQUENCE</scope>
    <source>
        <strain evidence="4">CHK123-3438</strain>
    </source>
</reference>